<dbReference type="KEGG" id="qsa:O6P43_033320"/>
<dbReference type="PANTHER" id="PTHR45686">
    <property type="entry name" value="ADP-RIBOSYLATION FACTOR GTPASE ACTIVATING PROTEIN 3, ISOFORM H-RELATED"/>
    <property type="match status" value="1"/>
</dbReference>
<organism evidence="4 5">
    <name type="scientific">Quillaja saponaria</name>
    <name type="common">Soap bark tree</name>
    <dbReference type="NCBI Taxonomy" id="32244"/>
    <lineage>
        <taxon>Eukaryota</taxon>
        <taxon>Viridiplantae</taxon>
        <taxon>Streptophyta</taxon>
        <taxon>Embryophyta</taxon>
        <taxon>Tracheophyta</taxon>
        <taxon>Spermatophyta</taxon>
        <taxon>Magnoliopsida</taxon>
        <taxon>eudicotyledons</taxon>
        <taxon>Gunneridae</taxon>
        <taxon>Pentapetalae</taxon>
        <taxon>rosids</taxon>
        <taxon>fabids</taxon>
        <taxon>Fabales</taxon>
        <taxon>Quillajaceae</taxon>
        <taxon>Quillaja</taxon>
    </lineage>
</organism>
<dbReference type="PANTHER" id="PTHR45686:SF4">
    <property type="entry name" value="ADP-RIBOSYLATION FACTOR GTPASE ACTIVATING PROTEIN 3, ISOFORM H"/>
    <property type="match status" value="1"/>
</dbReference>
<gene>
    <name evidence="4" type="ORF">O6P43_033320</name>
</gene>
<sequence length="259" mass="27703">MDFLKSGTNEAPKENSLRKQETPETSASPKAQHTIVSSTIKKPIGARKTGKTGLGARKLTTKPNETLYDQKPEELVIPVSTSTNNTPSAGSSLTSRFEYVDNVQSIETNSGGAHVVGHVSVPKSSSFFADFGMDSGFPKKSGSNSSKVQIQETDEARKKFSNAKSISSSQFFGDQNRAAEVEAQASLQKFSGSSAISSSDLFGQDADIPHDLTASDLINRLSFQAQQDISSLKNIAGETGKKLSSLASTLMTDLQDRML</sequence>
<name>A0AAD7KQE6_QUISA</name>
<reference evidence="4" key="1">
    <citation type="journal article" date="2023" name="Science">
        <title>Elucidation of the pathway for biosynthesis of saponin adjuvants from the soapbark tree.</title>
        <authorList>
            <person name="Reed J."/>
            <person name="Orme A."/>
            <person name="El-Demerdash A."/>
            <person name="Owen C."/>
            <person name="Martin L.B.B."/>
            <person name="Misra R.C."/>
            <person name="Kikuchi S."/>
            <person name="Rejzek M."/>
            <person name="Martin A.C."/>
            <person name="Harkess A."/>
            <person name="Leebens-Mack J."/>
            <person name="Louveau T."/>
            <person name="Stephenson M.J."/>
            <person name="Osbourn A."/>
        </authorList>
    </citation>
    <scope>NUCLEOTIDE SEQUENCE</scope>
    <source>
        <strain evidence="4">S10</strain>
    </source>
</reference>
<protein>
    <submittedName>
        <fullName evidence="4">ADP-ribosylation factor GTPase-activating protein</fullName>
    </submittedName>
</protein>
<dbReference type="EMBL" id="JARAOO010000014">
    <property type="protein sequence ID" value="KAJ7943823.1"/>
    <property type="molecule type" value="Genomic_DNA"/>
</dbReference>
<keyword evidence="1" id="KW-0479">Metal-binding</keyword>
<dbReference type="GO" id="GO:0046872">
    <property type="term" value="F:metal ion binding"/>
    <property type="evidence" value="ECO:0007669"/>
    <property type="project" value="UniProtKB-KW"/>
</dbReference>
<dbReference type="AlphaFoldDB" id="A0AAD7KQE6"/>
<dbReference type="GO" id="GO:0000139">
    <property type="term" value="C:Golgi membrane"/>
    <property type="evidence" value="ECO:0007669"/>
    <property type="project" value="GOC"/>
</dbReference>
<feature type="region of interest" description="Disordered" evidence="3">
    <location>
        <begin position="1"/>
        <end position="73"/>
    </location>
</feature>
<dbReference type="Proteomes" id="UP001163823">
    <property type="component" value="Chromosome 14"/>
</dbReference>
<keyword evidence="5" id="KW-1185">Reference proteome</keyword>
<accession>A0AAD7KQE6</accession>
<proteinExistence type="predicted"/>
<feature type="compositionally biased region" description="Basic and acidic residues" evidence="3">
    <location>
        <begin position="11"/>
        <end position="22"/>
    </location>
</feature>
<comment type="caution">
    <text evidence="4">The sequence shown here is derived from an EMBL/GenBank/DDBJ whole genome shotgun (WGS) entry which is preliminary data.</text>
</comment>
<feature type="compositionally biased region" description="Polar residues" evidence="3">
    <location>
        <begin position="23"/>
        <end position="40"/>
    </location>
</feature>
<evidence type="ECO:0000313" key="4">
    <source>
        <dbReference type="EMBL" id="KAJ7943823.1"/>
    </source>
</evidence>
<keyword evidence="2" id="KW-0862">Zinc</keyword>
<evidence type="ECO:0000256" key="2">
    <source>
        <dbReference type="ARBA" id="ARBA00022833"/>
    </source>
</evidence>
<evidence type="ECO:0000256" key="1">
    <source>
        <dbReference type="ARBA" id="ARBA00022723"/>
    </source>
</evidence>
<evidence type="ECO:0000256" key="3">
    <source>
        <dbReference type="SAM" id="MobiDB-lite"/>
    </source>
</evidence>
<evidence type="ECO:0000313" key="5">
    <source>
        <dbReference type="Proteomes" id="UP001163823"/>
    </source>
</evidence>
<dbReference type="GO" id="GO:0048205">
    <property type="term" value="P:COPI coating of Golgi vesicle"/>
    <property type="evidence" value="ECO:0007669"/>
    <property type="project" value="TreeGrafter"/>
</dbReference>